<dbReference type="AlphaFoldDB" id="L1N552"/>
<keyword evidence="4" id="KW-1185">Reference proteome</keyword>
<proteinExistence type="predicted"/>
<dbReference type="PATRIC" id="fig|1127699.3.peg.1859"/>
<evidence type="ECO:0000256" key="2">
    <source>
        <dbReference type="SAM" id="Phobius"/>
    </source>
</evidence>
<feature type="transmembrane region" description="Helical" evidence="2">
    <location>
        <begin position="12"/>
        <end position="31"/>
    </location>
</feature>
<keyword evidence="2" id="KW-0472">Membrane</keyword>
<keyword evidence="2" id="KW-0812">Transmembrane</keyword>
<name>L1N552_9BACT</name>
<dbReference type="NCBIfam" id="TIGR03523">
    <property type="entry name" value="GldN"/>
    <property type="match status" value="1"/>
</dbReference>
<gene>
    <name evidence="3" type="ORF">HMPREF9151_02028</name>
</gene>
<comment type="caution">
    <text evidence="3">The sequence shown here is derived from an EMBL/GenBank/DDBJ whole genome shotgun (WGS) entry which is preliminary data.</text>
</comment>
<organism evidence="3 4">
    <name type="scientific">Hoylesella saccharolytica F0055</name>
    <dbReference type="NCBI Taxonomy" id="1127699"/>
    <lineage>
        <taxon>Bacteria</taxon>
        <taxon>Pseudomonadati</taxon>
        <taxon>Bacteroidota</taxon>
        <taxon>Bacteroidia</taxon>
        <taxon>Bacteroidales</taxon>
        <taxon>Prevotellaceae</taxon>
        <taxon>Hoylesella</taxon>
    </lineage>
</organism>
<dbReference type="Proteomes" id="UP000010433">
    <property type="component" value="Unassembled WGS sequence"/>
</dbReference>
<feature type="compositionally biased region" description="Low complexity" evidence="1">
    <location>
        <begin position="317"/>
        <end position="347"/>
    </location>
</feature>
<feature type="region of interest" description="Disordered" evidence="1">
    <location>
        <begin position="296"/>
        <end position="354"/>
    </location>
</feature>
<dbReference type="STRING" id="1127699.HMPREF9151_02028"/>
<reference evidence="3 4" key="1">
    <citation type="submission" date="2012-05" db="EMBL/GenBank/DDBJ databases">
        <authorList>
            <person name="Weinstock G."/>
            <person name="Sodergren E."/>
            <person name="Lobos E.A."/>
            <person name="Fulton L."/>
            <person name="Fulton R."/>
            <person name="Courtney L."/>
            <person name="Fronick C."/>
            <person name="O'Laughlin M."/>
            <person name="Godfrey J."/>
            <person name="Wilson R.M."/>
            <person name="Miner T."/>
            <person name="Farmer C."/>
            <person name="Delehaunty K."/>
            <person name="Cordes M."/>
            <person name="Minx P."/>
            <person name="Tomlinson C."/>
            <person name="Chen J."/>
            <person name="Wollam A."/>
            <person name="Pepin K.H."/>
            <person name="Bhonagiri V."/>
            <person name="Zhang X."/>
            <person name="Suruliraj S."/>
            <person name="Warren W."/>
            <person name="Mitreva M."/>
            <person name="Mardis E.R."/>
            <person name="Wilson R.K."/>
        </authorList>
    </citation>
    <scope>NUCLEOTIDE SEQUENCE [LARGE SCALE GENOMIC DNA]</scope>
    <source>
        <strain evidence="3 4">F0055</strain>
    </source>
</reference>
<dbReference type="HOGENOM" id="CLU_056167_0_0_10"/>
<dbReference type="EMBL" id="AMEP01000117">
    <property type="protein sequence ID" value="EKX98296.1"/>
    <property type="molecule type" value="Genomic_DNA"/>
</dbReference>
<evidence type="ECO:0000313" key="3">
    <source>
        <dbReference type="EMBL" id="EKX98296.1"/>
    </source>
</evidence>
<keyword evidence="2" id="KW-1133">Transmembrane helix</keyword>
<evidence type="ECO:0000256" key="1">
    <source>
        <dbReference type="SAM" id="MobiDB-lite"/>
    </source>
</evidence>
<protein>
    <submittedName>
        <fullName evidence="3">Gliding motility-associated protein GldN</fullName>
    </submittedName>
</protein>
<dbReference type="Pfam" id="PF19841">
    <property type="entry name" value="GldN"/>
    <property type="match status" value="1"/>
</dbReference>
<dbReference type="InterPro" id="IPR019847">
    <property type="entry name" value="Gliding_motility_assoc_GldN"/>
</dbReference>
<accession>L1N552</accession>
<evidence type="ECO:0000313" key="4">
    <source>
        <dbReference type="Proteomes" id="UP000010433"/>
    </source>
</evidence>
<sequence>MQKLNYLEIQPIMLRYLFILLISCSVTSLFAQPKARRQQQQQASTSSRDQLTTRARISFPVENKMSEDVVWRRDIYRELDLNNEANAGLYYPVEPVGGQMNLFTYIFKLMMTGQIRVYEYRLDGNESFEDSARVKPKAFLDNYHIFYERKDGRVHIDNSDIPSREVTAYYLKESAYYDQYTATFHTKVLALCPIMKRQDDFGDGATPYPLFWIRYDDLAPFLAKQTIMTSNLNNAATMSIADFFTLNKYRGKIYKTTNMLGLTLAQYCKNDSAIGKEQKRIEAEIIAFEKNMWGQNQRKEQTDSIAPVADTKKAKKSSATNRRSSATVTNRRTKTASSSSTSAVPRVTVRRQRH</sequence>